<dbReference type="InterPro" id="IPR029044">
    <property type="entry name" value="Nucleotide-diphossugar_trans"/>
</dbReference>
<name>A0A2M9BP40_9BACT</name>
<dbReference type="Pfam" id="PF00535">
    <property type="entry name" value="Glycos_transf_2"/>
    <property type="match status" value="1"/>
</dbReference>
<dbReference type="SUPFAM" id="SSF53448">
    <property type="entry name" value="Nucleotide-diphospho-sugar transferases"/>
    <property type="match status" value="1"/>
</dbReference>
<accession>A0A2M9BP40</accession>
<evidence type="ECO:0000259" key="4">
    <source>
        <dbReference type="Pfam" id="PF00535"/>
    </source>
</evidence>
<dbReference type="AlphaFoldDB" id="A0A2M9BP40"/>
<comment type="caution">
    <text evidence="5">The sequence shown here is derived from an EMBL/GenBank/DDBJ whole genome shotgun (WGS) entry which is preliminary data.</text>
</comment>
<evidence type="ECO:0000313" key="6">
    <source>
        <dbReference type="Proteomes" id="UP000228535"/>
    </source>
</evidence>
<dbReference type="CDD" id="cd00761">
    <property type="entry name" value="Glyco_tranf_GTA_type"/>
    <property type="match status" value="1"/>
</dbReference>
<dbReference type="OrthoDB" id="761861at2"/>
<keyword evidence="2" id="KW-0328">Glycosyltransferase</keyword>
<feature type="domain" description="Glycosyltransferase 2-like" evidence="4">
    <location>
        <begin position="7"/>
        <end position="128"/>
    </location>
</feature>
<dbReference type="Proteomes" id="UP000228535">
    <property type="component" value="Unassembled WGS sequence"/>
</dbReference>
<reference evidence="5 6" key="1">
    <citation type="submission" date="2017-11" db="EMBL/GenBank/DDBJ databases">
        <title>Genomic Encyclopedia of Archaeal and Bacterial Type Strains, Phase II (KMG-II): From Individual Species to Whole Genera.</title>
        <authorList>
            <person name="Goeker M."/>
        </authorList>
    </citation>
    <scope>NUCLEOTIDE SEQUENCE [LARGE SCALE GENOMIC DNA]</scope>
    <source>
        <strain evidence="5 6">DSM 11115</strain>
    </source>
</reference>
<evidence type="ECO:0000313" key="5">
    <source>
        <dbReference type="EMBL" id="PJJ59716.1"/>
    </source>
</evidence>
<dbReference type="PANTHER" id="PTHR43179:SF12">
    <property type="entry name" value="GALACTOFURANOSYLTRANSFERASE GLFT2"/>
    <property type="match status" value="1"/>
</dbReference>
<sequence>MPESGLSVLIPVYNRNVTTLVSTLLEQLPDWGGPAEIVCLDDASSPDYQELNRLLTVWPAVRYQELPRNVGRSAIRNQLAAAARYPWLLLLDNDSLLPDDQFLARYAQARALAPVLVGGTTYDPLPPAEPELRLRWRYGRAREARPARQRQKEPYAQLTLNNLLIQAAVFRQFGLDENLTRYGHEDTKFGWLLRQAQVPVRHLDNPVLHDGLEPAAVFLEKSHQAVRNLALLYQHEQLGADTRLMRLALQVRRTKLCKFVQASVHLLLPALRRNLLSARPDLRRFDLLKLHWLLQELGQPVERKKARLH</sequence>
<proteinExistence type="inferred from homology"/>
<comment type="similarity">
    <text evidence="1">Belongs to the glycosyltransferase 2 family.</text>
</comment>
<evidence type="ECO:0000256" key="1">
    <source>
        <dbReference type="ARBA" id="ARBA00006739"/>
    </source>
</evidence>
<protein>
    <submittedName>
        <fullName evidence="5">Glycosyl transferase family 2</fullName>
    </submittedName>
</protein>
<keyword evidence="3 5" id="KW-0808">Transferase</keyword>
<evidence type="ECO:0000256" key="2">
    <source>
        <dbReference type="ARBA" id="ARBA00022676"/>
    </source>
</evidence>
<keyword evidence="6" id="KW-1185">Reference proteome</keyword>
<dbReference type="RefSeq" id="WP_100335418.1">
    <property type="nucleotide sequence ID" value="NZ_PGFA01000001.1"/>
</dbReference>
<evidence type="ECO:0000256" key="3">
    <source>
        <dbReference type="ARBA" id="ARBA00022679"/>
    </source>
</evidence>
<dbReference type="EMBL" id="PGFA01000001">
    <property type="protein sequence ID" value="PJJ59716.1"/>
    <property type="molecule type" value="Genomic_DNA"/>
</dbReference>
<dbReference type="InterPro" id="IPR001173">
    <property type="entry name" value="Glyco_trans_2-like"/>
</dbReference>
<gene>
    <name evidence="5" type="ORF">CLV45_1138</name>
</gene>
<dbReference type="Gene3D" id="3.90.550.10">
    <property type="entry name" value="Spore Coat Polysaccharide Biosynthesis Protein SpsA, Chain A"/>
    <property type="match status" value="1"/>
</dbReference>
<dbReference type="GO" id="GO:0016757">
    <property type="term" value="F:glycosyltransferase activity"/>
    <property type="evidence" value="ECO:0007669"/>
    <property type="project" value="UniProtKB-KW"/>
</dbReference>
<organism evidence="5 6">
    <name type="scientific">Hymenobacter chitinivorans DSM 11115</name>
    <dbReference type="NCBI Taxonomy" id="1121954"/>
    <lineage>
        <taxon>Bacteria</taxon>
        <taxon>Pseudomonadati</taxon>
        <taxon>Bacteroidota</taxon>
        <taxon>Cytophagia</taxon>
        <taxon>Cytophagales</taxon>
        <taxon>Hymenobacteraceae</taxon>
        <taxon>Hymenobacter</taxon>
    </lineage>
</organism>
<dbReference type="PANTHER" id="PTHR43179">
    <property type="entry name" value="RHAMNOSYLTRANSFERASE WBBL"/>
    <property type="match status" value="1"/>
</dbReference>